<gene>
    <name evidence="1" type="ORF">TMSB3V08_LOCUS12038</name>
</gene>
<reference evidence="1" key="1">
    <citation type="submission" date="2020-11" db="EMBL/GenBank/DDBJ databases">
        <authorList>
            <person name="Tran Van P."/>
        </authorList>
    </citation>
    <scope>NUCLEOTIDE SEQUENCE</scope>
</reference>
<dbReference type="EMBL" id="OB799947">
    <property type="protein sequence ID" value="CAD7435392.1"/>
    <property type="molecule type" value="Genomic_DNA"/>
</dbReference>
<proteinExistence type="predicted"/>
<evidence type="ECO:0000313" key="1">
    <source>
        <dbReference type="EMBL" id="CAD7435392.1"/>
    </source>
</evidence>
<accession>A0A7R9EJW0</accession>
<name>A0A7R9EJW0_9NEOP</name>
<organism evidence="1">
    <name type="scientific">Timema monikensis</name>
    <dbReference type="NCBI Taxonomy" id="170555"/>
    <lineage>
        <taxon>Eukaryota</taxon>
        <taxon>Metazoa</taxon>
        <taxon>Ecdysozoa</taxon>
        <taxon>Arthropoda</taxon>
        <taxon>Hexapoda</taxon>
        <taxon>Insecta</taxon>
        <taxon>Pterygota</taxon>
        <taxon>Neoptera</taxon>
        <taxon>Polyneoptera</taxon>
        <taxon>Phasmatodea</taxon>
        <taxon>Timematodea</taxon>
        <taxon>Timematoidea</taxon>
        <taxon>Timematidae</taxon>
        <taxon>Timema</taxon>
    </lineage>
</organism>
<dbReference type="AlphaFoldDB" id="A0A7R9EJW0"/>
<sequence>MLAVPEVALCVSRSSLMSSDRMKPRSGDWAVTIDFLQEAAITSLSSGSSVKCELCSSFHSNELVMSLISECEGERGLLGALLAEKLDHTYVVRIVADLVMAAGDTRDAGDRGAGERMPRAGLRTQVTSCLAQTGGVASGWVDVGTPVTTLPSRPSSSPYG</sequence>
<protein>
    <submittedName>
        <fullName evidence="1">Uncharacterized protein</fullName>
    </submittedName>
</protein>